<keyword evidence="3" id="KW-1185">Reference proteome</keyword>
<evidence type="ECO:0008006" key="4">
    <source>
        <dbReference type="Google" id="ProtNLM"/>
    </source>
</evidence>
<feature type="compositionally biased region" description="Basic residues" evidence="1">
    <location>
        <begin position="211"/>
        <end position="221"/>
    </location>
</feature>
<protein>
    <recommendedName>
        <fullName evidence="4">NAD(P)-binding protein</fullName>
    </recommendedName>
</protein>
<dbReference type="InterPro" id="IPR029196">
    <property type="entry name" value="HAPSTR1-like"/>
</dbReference>
<dbReference type="RefSeq" id="XP_033591897.1">
    <property type="nucleotide sequence ID" value="XM_033736764.1"/>
</dbReference>
<dbReference type="AlphaFoldDB" id="A0A6A6PYP1"/>
<dbReference type="PANTHER" id="PTHR38645">
    <property type="entry name" value="CHROMOSOME 9, WHOLE GENOME SHOTGUN SEQUENCE"/>
    <property type="match status" value="1"/>
</dbReference>
<dbReference type="GeneID" id="54477766"/>
<proteinExistence type="predicted"/>
<feature type="compositionally biased region" description="Low complexity" evidence="1">
    <location>
        <begin position="191"/>
        <end position="201"/>
    </location>
</feature>
<dbReference type="Pfam" id="PF15251">
    <property type="entry name" value="TAPR1-like"/>
    <property type="match status" value="1"/>
</dbReference>
<dbReference type="CDD" id="cd05233">
    <property type="entry name" value="SDR_c"/>
    <property type="match status" value="1"/>
</dbReference>
<name>A0A6A6PYP1_9PEZI</name>
<feature type="region of interest" description="Disordered" evidence="1">
    <location>
        <begin position="1"/>
        <end position="22"/>
    </location>
</feature>
<dbReference type="Proteomes" id="UP000799767">
    <property type="component" value="Unassembled WGS sequence"/>
</dbReference>
<evidence type="ECO:0000256" key="1">
    <source>
        <dbReference type="SAM" id="MobiDB-lite"/>
    </source>
</evidence>
<sequence length="538" mass="57782">MDSMRHLSTSLPSTRRRQDQPELLGDFRAAALSVTNLYKSAAASQDRARAAGYQDALDDLLAFLDRGNLGLMDGEGWRVRQWATERLDDGAQKPAASDDEEEPVQEEQKKAAAVPAPSSEPTDAAVPPRRIAVSEPPQAPLQAQTPPPPPHANPYASVPSIDDFTFRSSHAYPTNHDRGQIQQQSMDLDATTPTTSTPPSTESVRIISRPARGRHSNHQRQRLNGASAVSLNLAGAAGSKRKWPYQDFFDISGLNGLDGKDGKEGGDLHGKVALVTGASRGIGRATALNLASRGCSILGTCSNAQSLHLIDTLSHHISELYSGSIGLTSPVVLGIEANILESTTTPAKIVDALDRHFNGHLDIFINNAAAADAQKIGELTDGHIRDSLTGNIEFPVRMVEELVKRKSFRPNSRIIYISSVRARKAWADQSMYMATKAAGEALCRSWADAFGGKHPQYAFMAGTTANALMVGLTKTNAVYDMPAEVVKVFEDEFLPGQSIPRVGLPEDVADVVGLLCREEARWISGSVVAADGGGIKIL</sequence>
<dbReference type="Pfam" id="PF13561">
    <property type="entry name" value="adh_short_C2"/>
    <property type="match status" value="1"/>
</dbReference>
<dbReference type="EMBL" id="MU001633">
    <property type="protein sequence ID" value="KAF2485328.1"/>
    <property type="molecule type" value="Genomic_DNA"/>
</dbReference>
<evidence type="ECO:0000313" key="2">
    <source>
        <dbReference type="EMBL" id="KAF2485328.1"/>
    </source>
</evidence>
<feature type="region of interest" description="Disordered" evidence="1">
    <location>
        <begin position="186"/>
        <end position="221"/>
    </location>
</feature>
<gene>
    <name evidence="2" type="ORF">BDY17DRAFT_322181</name>
</gene>
<accession>A0A6A6PYP1</accession>
<dbReference type="InterPro" id="IPR002347">
    <property type="entry name" value="SDR_fam"/>
</dbReference>
<evidence type="ECO:0000313" key="3">
    <source>
        <dbReference type="Proteomes" id="UP000799767"/>
    </source>
</evidence>
<dbReference type="PANTHER" id="PTHR38645:SF1">
    <property type="entry name" value="YALI0F12243P"/>
    <property type="match status" value="1"/>
</dbReference>
<dbReference type="OrthoDB" id="47007at2759"/>
<feature type="region of interest" description="Disordered" evidence="1">
    <location>
        <begin position="88"/>
        <end position="161"/>
    </location>
</feature>
<dbReference type="InterPro" id="IPR036291">
    <property type="entry name" value="NAD(P)-bd_dom_sf"/>
</dbReference>
<feature type="compositionally biased region" description="Polar residues" evidence="1">
    <location>
        <begin position="1"/>
        <end position="13"/>
    </location>
</feature>
<dbReference type="Gene3D" id="3.40.50.720">
    <property type="entry name" value="NAD(P)-binding Rossmann-like Domain"/>
    <property type="match status" value="1"/>
</dbReference>
<organism evidence="2 3">
    <name type="scientific">Neohortaea acidophila</name>
    <dbReference type="NCBI Taxonomy" id="245834"/>
    <lineage>
        <taxon>Eukaryota</taxon>
        <taxon>Fungi</taxon>
        <taxon>Dikarya</taxon>
        <taxon>Ascomycota</taxon>
        <taxon>Pezizomycotina</taxon>
        <taxon>Dothideomycetes</taxon>
        <taxon>Dothideomycetidae</taxon>
        <taxon>Mycosphaerellales</taxon>
        <taxon>Teratosphaeriaceae</taxon>
        <taxon>Neohortaea</taxon>
    </lineage>
</organism>
<dbReference type="SUPFAM" id="SSF51735">
    <property type="entry name" value="NAD(P)-binding Rossmann-fold domains"/>
    <property type="match status" value="1"/>
</dbReference>
<dbReference type="PRINTS" id="PR00081">
    <property type="entry name" value="GDHRDH"/>
</dbReference>
<reference evidence="2" key="1">
    <citation type="journal article" date="2020" name="Stud. Mycol.">
        <title>101 Dothideomycetes genomes: a test case for predicting lifestyles and emergence of pathogens.</title>
        <authorList>
            <person name="Haridas S."/>
            <person name="Albert R."/>
            <person name="Binder M."/>
            <person name="Bloem J."/>
            <person name="Labutti K."/>
            <person name="Salamov A."/>
            <person name="Andreopoulos B."/>
            <person name="Baker S."/>
            <person name="Barry K."/>
            <person name="Bills G."/>
            <person name="Bluhm B."/>
            <person name="Cannon C."/>
            <person name="Castanera R."/>
            <person name="Culley D."/>
            <person name="Daum C."/>
            <person name="Ezra D."/>
            <person name="Gonzalez J."/>
            <person name="Henrissat B."/>
            <person name="Kuo A."/>
            <person name="Liang C."/>
            <person name="Lipzen A."/>
            <person name="Lutzoni F."/>
            <person name="Magnuson J."/>
            <person name="Mondo S."/>
            <person name="Nolan M."/>
            <person name="Ohm R."/>
            <person name="Pangilinan J."/>
            <person name="Park H.-J."/>
            <person name="Ramirez L."/>
            <person name="Alfaro M."/>
            <person name="Sun H."/>
            <person name="Tritt A."/>
            <person name="Yoshinaga Y."/>
            <person name="Zwiers L.-H."/>
            <person name="Turgeon B."/>
            <person name="Goodwin S."/>
            <person name="Spatafora J."/>
            <person name="Crous P."/>
            <person name="Grigoriev I."/>
        </authorList>
    </citation>
    <scope>NUCLEOTIDE SEQUENCE</scope>
    <source>
        <strain evidence="2">CBS 113389</strain>
    </source>
</reference>